<dbReference type="AlphaFoldDB" id="A0A2K1JPL2"/>
<evidence type="ECO:0000313" key="2">
    <source>
        <dbReference type="EnsemblPlants" id="PAC:32974811.CDS.1"/>
    </source>
</evidence>
<protein>
    <submittedName>
        <fullName evidence="1 2">Uncharacterized protein</fullName>
    </submittedName>
</protein>
<dbReference type="EnsemblPlants" id="Pp3c12_5610V3.1">
    <property type="protein sequence ID" value="PAC:32974811.CDS.1"/>
    <property type="gene ID" value="Pp3c12_5610"/>
</dbReference>
<sequence length="53" mass="6453">MECVVDLLRHEEFFDTKSKKEESYYNFGDELTRNNSNDGQHRLHPQVDYKIFE</sequence>
<dbReference type="Gramene" id="Pp3c12_5610V3.1">
    <property type="protein sequence ID" value="PAC:32974811.CDS.1"/>
    <property type="gene ID" value="Pp3c12_5610"/>
</dbReference>
<dbReference type="EnsemblPlants" id="Pp3c12_5610V3.2">
    <property type="protein sequence ID" value="PAC:32974812.CDS.1"/>
    <property type="gene ID" value="Pp3c12_5610"/>
</dbReference>
<accession>A0A2K1JPL2</accession>
<proteinExistence type="predicted"/>
<reference evidence="1 3" key="1">
    <citation type="journal article" date="2008" name="Science">
        <title>The Physcomitrella genome reveals evolutionary insights into the conquest of land by plants.</title>
        <authorList>
            <person name="Rensing S."/>
            <person name="Lang D."/>
            <person name="Zimmer A."/>
            <person name="Terry A."/>
            <person name="Salamov A."/>
            <person name="Shapiro H."/>
            <person name="Nishiyama T."/>
            <person name="Perroud P.-F."/>
            <person name="Lindquist E."/>
            <person name="Kamisugi Y."/>
            <person name="Tanahashi T."/>
            <person name="Sakakibara K."/>
            <person name="Fujita T."/>
            <person name="Oishi K."/>
            <person name="Shin-I T."/>
            <person name="Kuroki Y."/>
            <person name="Toyoda A."/>
            <person name="Suzuki Y."/>
            <person name="Hashimoto A."/>
            <person name="Yamaguchi K."/>
            <person name="Sugano A."/>
            <person name="Kohara Y."/>
            <person name="Fujiyama A."/>
            <person name="Anterola A."/>
            <person name="Aoki S."/>
            <person name="Ashton N."/>
            <person name="Barbazuk W.B."/>
            <person name="Barker E."/>
            <person name="Bennetzen J."/>
            <person name="Bezanilla M."/>
            <person name="Blankenship R."/>
            <person name="Cho S.H."/>
            <person name="Dutcher S."/>
            <person name="Estelle M."/>
            <person name="Fawcett J.A."/>
            <person name="Gundlach H."/>
            <person name="Hanada K."/>
            <person name="Heyl A."/>
            <person name="Hicks K.A."/>
            <person name="Hugh J."/>
            <person name="Lohr M."/>
            <person name="Mayer K."/>
            <person name="Melkozernov A."/>
            <person name="Murata T."/>
            <person name="Nelson D."/>
            <person name="Pils B."/>
            <person name="Prigge M."/>
            <person name="Reiss B."/>
            <person name="Renner T."/>
            <person name="Rombauts S."/>
            <person name="Rushton P."/>
            <person name="Sanderfoot A."/>
            <person name="Schween G."/>
            <person name="Shiu S.-H."/>
            <person name="Stueber K."/>
            <person name="Theodoulou F.L."/>
            <person name="Tu H."/>
            <person name="Van de Peer Y."/>
            <person name="Verrier P.J."/>
            <person name="Waters E."/>
            <person name="Wood A."/>
            <person name="Yang L."/>
            <person name="Cove D."/>
            <person name="Cuming A."/>
            <person name="Hasebe M."/>
            <person name="Lucas S."/>
            <person name="Mishler D.B."/>
            <person name="Reski R."/>
            <person name="Grigoriev I."/>
            <person name="Quatrano R.S."/>
            <person name="Boore J.L."/>
        </authorList>
    </citation>
    <scope>NUCLEOTIDE SEQUENCE [LARGE SCALE GENOMIC DNA]</scope>
    <source>
        <strain evidence="2 3">cv. Gransden 2004</strain>
    </source>
</reference>
<organism evidence="1">
    <name type="scientific">Physcomitrium patens</name>
    <name type="common">Spreading-leaved earth moss</name>
    <name type="synonym">Physcomitrella patens</name>
    <dbReference type="NCBI Taxonomy" id="3218"/>
    <lineage>
        <taxon>Eukaryota</taxon>
        <taxon>Viridiplantae</taxon>
        <taxon>Streptophyta</taxon>
        <taxon>Embryophyta</taxon>
        <taxon>Bryophyta</taxon>
        <taxon>Bryophytina</taxon>
        <taxon>Bryopsida</taxon>
        <taxon>Funariidae</taxon>
        <taxon>Funariales</taxon>
        <taxon>Funariaceae</taxon>
        <taxon>Physcomitrium</taxon>
    </lineage>
</organism>
<evidence type="ECO:0000313" key="3">
    <source>
        <dbReference type="Proteomes" id="UP000006727"/>
    </source>
</evidence>
<reference evidence="2" key="3">
    <citation type="submission" date="2020-12" db="UniProtKB">
        <authorList>
            <consortium name="EnsemblPlants"/>
        </authorList>
    </citation>
    <scope>IDENTIFICATION</scope>
</reference>
<dbReference type="Gramene" id="Pp3c12_5610V3.2">
    <property type="protein sequence ID" value="PAC:32974812.CDS.1"/>
    <property type="gene ID" value="Pp3c12_5610"/>
</dbReference>
<name>A0A2K1JPL2_PHYPA</name>
<reference evidence="1 3" key="2">
    <citation type="journal article" date="2018" name="Plant J.">
        <title>The Physcomitrella patens chromosome-scale assembly reveals moss genome structure and evolution.</title>
        <authorList>
            <person name="Lang D."/>
            <person name="Ullrich K.K."/>
            <person name="Murat F."/>
            <person name="Fuchs J."/>
            <person name="Jenkins J."/>
            <person name="Haas F.B."/>
            <person name="Piednoel M."/>
            <person name="Gundlach H."/>
            <person name="Van Bel M."/>
            <person name="Meyberg R."/>
            <person name="Vives C."/>
            <person name="Morata J."/>
            <person name="Symeonidi A."/>
            <person name="Hiss M."/>
            <person name="Muchero W."/>
            <person name="Kamisugi Y."/>
            <person name="Saleh O."/>
            <person name="Blanc G."/>
            <person name="Decker E.L."/>
            <person name="van Gessel N."/>
            <person name="Grimwood J."/>
            <person name="Hayes R.D."/>
            <person name="Graham S.W."/>
            <person name="Gunter L.E."/>
            <person name="McDaniel S.F."/>
            <person name="Hoernstein S.N.W."/>
            <person name="Larsson A."/>
            <person name="Li F.W."/>
            <person name="Perroud P.F."/>
            <person name="Phillips J."/>
            <person name="Ranjan P."/>
            <person name="Rokshar D.S."/>
            <person name="Rothfels C.J."/>
            <person name="Schneider L."/>
            <person name="Shu S."/>
            <person name="Stevenson D.W."/>
            <person name="Thummler F."/>
            <person name="Tillich M."/>
            <person name="Villarreal Aguilar J.C."/>
            <person name="Widiez T."/>
            <person name="Wong G.K."/>
            <person name="Wymore A."/>
            <person name="Zhang Y."/>
            <person name="Zimmer A.D."/>
            <person name="Quatrano R.S."/>
            <person name="Mayer K.F.X."/>
            <person name="Goodstein D."/>
            <person name="Casacuberta J.M."/>
            <person name="Vandepoele K."/>
            <person name="Reski R."/>
            <person name="Cuming A.C."/>
            <person name="Tuskan G.A."/>
            <person name="Maumus F."/>
            <person name="Salse J."/>
            <person name="Schmutz J."/>
            <person name="Rensing S.A."/>
        </authorList>
    </citation>
    <scope>NUCLEOTIDE SEQUENCE [LARGE SCALE GENOMIC DNA]</scope>
    <source>
        <strain evidence="2 3">cv. Gransden 2004</strain>
    </source>
</reference>
<dbReference type="InParanoid" id="A0A2K1JPL2"/>
<dbReference type="Proteomes" id="UP000006727">
    <property type="component" value="Chromosome 12"/>
</dbReference>
<dbReference type="EMBL" id="ABEU02000012">
    <property type="protein sequence ID" value="PNR43480.1"/>
    <property type="molecule type" value="Genomic_DNA"/>
</dbReference>
<keyword evidence="3" id="KW-1185">Reference proteome</keyword>
<gene>
    <name evidence="1" type="ORF">PHYPA_015861</name>
</gene>
<evidence type="ECO:0000313" key="1">
    <source>
        <dbReference type="EMBL" id="PNR43480.1"/>
    </source>
</evidence>